<dbReference type="RefSeq" id="WP_369271297.1">
    <property type="nucleotide sequence ID" value="NZ_CP163432.1"/>
</dbReference>
<organism evidence="2">
    <name type="scientific">Streptomyces sp. R11</name>
    <dbReference type="NCBI Taxonomy" id="3238625"/>
    <lineage>
        <taxon>Bacteria</taxon>
        <taxon>Bacillati</taxon>
        <taxon>Actinomycetota</taxon>
        <taxon>Actinomycetes</taxon>
        <taxon>Kitasatosporales</taxon>
        <taxon>Streptomycetaceae</taxon>
        <taxon>Streptomyces</taxon>
    </lineage>
</organism>
<feature type="transmembrane region" description="Helical" evidence="1">
    <location>
        <begin position="23"/>
        <end position="45"/>
    </location>
</feature>
<name>A0AB39N016_9ACTN</name>
<accession>A0AB39N016</accession>
<proteinExistence type="predicted"/>
<keyword evidence="1" id="KW-1133">Transmembrane helix</keyword>
<protein>
    <submittedName>
        <fullName evidence="2">Uncharacterized protein</fullName>
    </submittedName>
</protein>
<evidence type="ECO:0000313" key="2">
    <source>
        <dbReference type="EMBL" id="XDQ11022.1"/>
    </source>
</evidence>
<reference evidence="2" key="1">
    <citation type="submission" date="2024-07" db="EMBL/GenBank/DDBJ databases">
        <authorList>
            <person name="Yu S.T."/>
        </authorList>
    </citation>
    <scope>NUCLEOTIDE SEQUENCE</scope>
    <source>
        <strain evidence="2">R11</strain>
    </source>
</reference>
<keyword evidence="1" id="KW-0812">Transmembrane</keyword>
<gene>
    <name evidence="2" type="ORF">AB5J55_15770</name>
</gene>
<keyword evidence="1" id="KW-0472">Membrane</keyword>
<feature type="transmembrane region" description="Helical" evidence="1">
    <location>
        <begin position="84"/>
        <end position="104"/>
    </location>
</feature>
<sequence>MTKAATQAKDDERGRRSRADRRFGLLAPALANLALGVPAIIPLHLTYWLLTDYLPSDCDAFATGPELREMSNCDYHTLDHAPVVVFLLVVTGTMLLIALPAVNVRGPRRRKDTRPAHWPAMAPLITVPFLVLLCMAKA</sequence>
<dbReference type="AlphaFoldDB" id="A0AB39N016"/>
<evidence type="ECO:0000256" key="1">
    <source>
        <dbReference type="SAM" id="Phobius"/>
    </source>
</evidence>
<dbReference type="EMBL" id="CP163432">
    <property type="protein sequence ID" value="XDQ11022.1"/>
    <property type="molecule type" value="Genomic_DNA"/>
</dbReference>